<feature type="signal peptide" evidence="1">
    <location>
        <begin position="1"/>
        <end position="46"/>
    </location>
</feature>
<dbReference type="Gene3D" id="3.30.110.170">
    <property type="entry name" value="Protein of unknown function (DUF541), domain 1"/>
    <property type="match status" value="1"/>
</dbReference>
<accession>A0ABM7YMM5</accession>
<evidence type="ECO:0000256" key="1">
    <source>
        <dbReference type="SAM" id="SignalP"/>
    </source>
</evidence>
<proteinExistence type="predicted"/>
<dbReference type="PANTHER" id="PTHR34387">
    <property type="entry name" value="SLR1258 PROTEIN"/>
    <property type="match status" value="1"/>
</dbReference>
<gene>
    <name evidence="2" type="ORF">CATMQ487_26700</name>
</gene>
<evidence type="ECO:0008006" key="4">
    <source>
        <dbReference type="Google" id="ProtNLM"/>
    </source>
</evidence>
<dbReference type="InterPro" id="IPR007497">
    <property type="entry name" value="SIMPL/DUF541"/>
</dbReference>
<dbReference type="Gene3D" id="3.30.70.2970">
    <property type="entry name" value="Protein of unknown function (DUF541), domain 2"/>
    <property type="match status" value="1"/>
</dbReference>
<protein>
    <recommendedName>
        <fullName evidence="4">DUF541 domain-containing protein</fullName>
    </recommendedName>
</protein>
<feature type="chain" id="PRO_5047204370" description="DUF541 domain-containing protein" evidence="1">
    <location>
        <begin position="47"/>
        <end position="261"/>
    </location>
</feature>
<dbReference type="EMBL" id="AP025730">
    <property type="protein sequence ID" value="BDI05700.1"/>
    <property type="molecule type" value="Genomic_DNA"/>
</dbReference>
<sequence>MTSATAARSASLRPTRALRTPALLHQWVASACVVAAGLAAAPLAMAAGATDSPRDNQVSFAASANIEVAKDVLTVTLQASRDGVEAAAVQGALKQVLDAALTEARRAAQAGALEVRTGSFNLSPRYGRDGKPNGWTGNADLTIEGKDVGRVAATAGKLTGLNIVSTGYSVSRELREQHESALIAQAIQKYQARASEIARQFGFSGYTLRELNVQTSDGEMPRQPVLMRTMAMASADAAPLPTEPGKGLLTATVQGTVQLTR</sequence>
<dbReference type="Pfam" id="PF04402">
    <property type="entry name" value="SIMPL"/>
    <property type="match status" value="1"/>
</dbReference>
<keyword evidence="1" id="KW-0732">Signal</keyword>
<keyword evidence="3" id="KW-1185">Reference proteome</keyword>
<dbReference type="InterPro" id="IPR052022">
    <property type="entry name" value="26kDa_periplasmic_antigen"/>
</dbReference>
<name>A0ABM7YMM5_9BURK</name>
<reference evidence="2" key="1">
    <citation type="submission" date="2022-04" db="EMBL/GenBank/DDBJ databases">
        <title>Whole genome sequence of Sphaerotilus sp. FB-5.</title>
        <authorList>
            <person name="Takeda M."/>
            <person name="Narihara S."/>
            <person name="Akimoto M."/>
            <person name="Akimoto R."/>
            <person name="Nishiyashiki S."/>
            <person name="Murakami T."/>
        </authorList>
    </citation>
    <scope>NUCLEOTIDE SEQUENCE</scope>
    <source>
        <strain evidence="2">FB-5</strain>
    </source>
</reference>
<dbReference type="PANTHER" id="PTHR34387:SF1">
    <property type="entry name" value="PERIPLASMIC IMMUNOGENIC PROTEIN"/>
    <property type="match status" value="1"/>
</dbReference>
<evidence type="ECO:0000313" key="2">
    <source>
        <dbReference type="EMBL" id="BDI05700.1"/>
    </source>
</evidence>
<dbReference type="RefSeq" id="WP_251969062.1">
    <property type="nucleotide sequence ID" value="NZ_AP025730.1"/>
</dbReference>
<evidence type="ECO:0000313" key="3">
    <source>
        <dbReference type="Proteomes" id="UP001057498"/>
    </source>
</evidence>
<dbReference type="Proteomes" id="UP001057498">
    <property type="component" value="Chromosome"/>
</dbReference>
<organism evidence="2 3">
    <name type="scientific">Sphaerotilus microaerophilus</name>
    <dbReference type="NCBI Taxonomy" id="2914710"/>
    <lineage>
        <taxon>Bacteria</taxon>
        <taxon>Pseudomonadati</taxon>
        <taxon>Pseudomonadota</taxon>
        <taxon>Betaproteobacteria</taxon>
        <taxon>Burkholderiales</taxon>
        <taxon>Sphaerotilaceae</taxon>
        <taxon>Sphaerotilus</taxon>
    </lineage>
</organism>